<feature type="domain" description="Ig-like" evidence="12">
    <location>
        <begin position="630"/>
        <end position="738"/>
    </location>
</feature>
<keyword evidence="8" id="KW-0325">Glycoprotein</keyword>
<feature type="domain" description="Ig-like" evidence="12">
    <location>
        <begin position="741"/>
        <end position="820"/>
    </location>
</feature>
<dbReference type="SMART" id="SM00303">
    <property type="entry name" value="GPS"/>
    <property type="match status" value="1"/>
</dbReference>
<dbReference type="FunFam" id="1.20.1070.10:FF:000058">
    <property type="entry name" value="Adhesion G protein-coupled receptor F5"/>
    <property type="match status" value="1"/>
</dbReference>
<dbReference type="InterPro" id="IPR000832">
    <property type="entry name" value="GPCR_2_secretin-like"/>
</dbReference>
<evidence type="ECO:0000256" key="3">
    <source>
        <dbReference type="ARBA" id="ARBA00022692"/>
    </source>
</evidence>
<proteinExistence type="inferred from homology"/>
<dbReference type="PANTHER" id="PTHR45813">
    <property type="entry name" value="IG-LIKE DOMAIN-CONTAINING PROTEIN"/>
    <property type="match status" value="1"/>
</dbReference>
<dbReference type="PROSITE" id="PS50835">
    <property type="entry name" value="IG_LIKE"/>
    <property type="match status" value="2"/>
</dbReference>
<feature type="transmembrane region" description="Helical" evidence="9">
    <location>
        <begin position="1378"/>
        <end position="1398"/>
    </location>
</feature>
<evidence type="ECO:0000259" key="12">
    <source>
        <dbReference type="PROSITE" id="PS50835"/>
    </source>
</evidence>
<feature type="transmembrane region" description="Helical" evidence="9">
    <location>
        <begin position="1140"/>
        <end position="1158"/>
    </location>
</feature>
<dbReference type="InterPro" id="IPR057400">
    <property type="entry name" value="ADGRF3/5_N"/>
</dbReference>
<comment type="similarity">
    <text evidence="2">Belongs to the G-protein coupled receptor 2 family. Adhesion G-protein coupled receptor (ADGR) subfamily.</text>
</comment>
<feature type="transmembrane region" description="Helical" evidence="9">
    <location>
        <begin position="1349"/>
        <end position="1372"/>
    </location>
</feature>
<keyword evidence="5 9" id="KW-1133">Transmembrane helix</keyword>
<evidence type="ECO:0000256" key="7">
    <source>
        <dbReference type="ARBA" id="ARBA00023157"/>
    </source>
</evidence>
<accession>A0A3P9H2V5</accession>
<organism evidence="13 14">
    <name type="scientific">Oryzias latipes</name>
    <name type="common">Japanese rice fish</name>
    <name type="synonym">Japanese killifish</name>
    <dbReference type="NCBI Taxonomy" id="8090"/>
    <lineage>
        <taxon>Eukaryota</taxon>
        <taxon>Metazoa</taxon>
        <taxon>Chordata</taxon>
        <taxon>Craniata</taxon>
        <taxon>Vertebrata</taxon>
        <taxon>Euteleostomi</taxon>
        <taxon>Actinopterygii</taxon>
        <taxon>Neopterygii</taxon>
        <taxon>Teleostei</taxon>
        <taxon>Neoteleostei</taxon>
        <taxon>Acanthomorphata</taxon>
        <taxon>Ovalentaria</taxon>
        <taxon>Atherinomorphae</taxon>
        <taxon>Beloniformes</taxon>
        <taxon>Adrianichthyidae</taxon>
        <taxon>Oryziinae</taxon>
        <taxon>Oryzias</taxon>
    </lineage>
</organism>
<dbReference type="GO" id="GO:0007166">
    <property type="term" value="P:cell surface receptor signaling pathway"/>
    <property type="evidence" value="ECO:0007669"/>
    <property type="project" value="InterPro"/>
</dbReference>
<evidence type="ECO:0008006" key="15">
    <source>
        <dbReference type="Google" id="ProtNLM"/>
    </source>
</evidence>
<reference evidence="13 14" key="2">
    <citation type="submission" date="2017-04" db="EMBL/GenBank/DDBJ databases">
        <title>CpG methylation of centromeres and impact of large insertions on vertebrate speciation.</title>
        <authorList>
            <person name="Ichikawa K."/>
            <person name="Yoshimura J."/>
            <person name="Morishita S."/>
        </authorList>
    </citation>
    <scope>NUCLEOTIDE SEQUENCE</scope>
    <source>
        <strain evidence="13 14">HSOK</strain>
    </source>
</reference>
<dbReference type="PRINTS" id="PR01695">
    <property type="entry name" value="IGHEPTARCPTR"/>
</dbReference>
<feature type="transmembrane region" description="Helical" evidence="9">
    <location>
        <begin position="1304"/>
        <end position="1328"/>
    </location>
</feature>
<reference evidence="13" key="4">
    <citation type="submission" date="2025-09" db="UniProtKB">
        <authorList>
            <consortium name="Ensembl"/>
        </authorList>
    </citation>
    <scope>IDENTIFICATION</scope>
    <source>
        <strain evidence="13">HSOK</strain>
    </source>
</reference>
<reference evidence="13" key="3">
    <citation type="submission" date="2025-08" db="UniProtKB">
        <authorList>
            <consortium name="Ensembl"/>
        </authorList>
    </citation>
    <scope>IDENTIFICATION</scope>
    <source>
        <strain evidence="13">HSOK</strain>
    </source>
</reference>
<dbReference type="PRINTS" id="PR00249">
    <property type="entry name" value="GPCRSECRETIN"/>
</dbReference>
<evidence type="ECO:0000256" key="8">
    <source>
        <dbReference type="ARBA" id="ARBA00023180"/>
    </source>
</evidence>
<dbReference type="InterPro" id="IPR013783">
    <property type="entry name" value="Ig-like_fold"/>
</dbReference>
<dbReference type="GO" id="GO:0004930">
    <property type="term" value="F:G protein-coupled receptor activity"/>
    <property type="evidence" value="ECO:0007669"/>
    <property type="project" value="InterPro"/>
</dbReference>
<evidence type="ECO:0000256" key="9">
    <source>
        <dbReference type="SAM" id="Phobius"/>
    </source>
</evidence>
<dbReference type="Gene3D" id="1.20.1070.10">
    <property type="entry name" value="Rhodopsin 7-helix transmembrane proteins"/>
    <property type="match status" value="1"/>
</dbReference>
<dbReference type="InterPro" id="IPR057244">
    <property type="entry name" value="GAIN_B"/>
</dbReference>
<dbReference type="InterPro" id="IPR046338">
    <property type="entry name" value="GAIN_dom_sf"/>
</dbReference>
<feature type="transmembrane region" description="Helical" evidence="9">
    <location>
        <begin position="1257"/>
        <end position="1284"/>
    </location>
</feature>
<evidence type="ECO:0000256" key="6">
    <source>
        <dbReference type="ARBA" id="ARBA00023136"/>
    </source>
</evidence>
<keyword evidence="6 9" id="KW-0472">Membrane</keyword>
<evidence type="ECO:0000313" key="14">
    <source>
        <dbReference type="Proteomes" id="UP000265200"/>
    </source>
</evidence>
<evidence type="ECO:0000256" key="4">
    <source>
        <dbReference type="ARBA" id="ARBA00022729"/>
    </source>
</evidence>
<dbReference type="Gene3D" id="2.60.40.10">
    <property type="entry name" value="Immunoglobulins"/>
    <property type="match status" value="1"/>
</dbReference>
<dbReference type="Ensembl" id="ENSORLT00015011498.1">
    <property type="protein sequence ID" value="ENSORLP00015002137.1"/>
    <property type="gene ID" value="ENSORLG00015000908.1"/>
</dbReference>
<comment type="subcellular location">
    <subcellularLocation>
        <location evidence="1">Membrane</location>
        <topology evidence="1">Multi-pass membrane protein</topology>
    </subcellularLocation>
</comment>
<reference key="1">
    <citation type="journal article" date="2007" name="Nature">
        <title>The medaka draft genome and insights into vertebrate genome evolution.</title>
        <authorList>
            <person name="Kasahara M."/>
            <person name="Naruse K."/>
            <person name="Sasaki S."/>
            <person name="Nakatani Y."/>
            <person name="Qu W."/>
            <person name="Ahsan B."/>
            <person name="Yamada T."/>
            <person name="Nagayasu Y."/>
            <person name="Doi K."/>
            <person name="Kasai Y."/>
            <person name="Jindo T."/>
            <person name="Kobayashi D."/>
            <person name="Shimada A."/>
            <person name="Toyoda A."/>
            <person name="Kuroki Y."/>
            <person name="Fujiyama A."/>
            <person name="Sasaki T."/>
            <person name="Shimizu A."/>
            <person name="Asakawa S."/>
            <person name="Shimizu N."/>
            <person name="Hashimoto S."/>
            <person name="Yang J."/>
            <person name="Lee Y."/>
            <person name="Matsushima K."/>
            <person name="Sugano S."/>
            <person name="Sakaizumi M."/>
            <person name="Narita T."/>
            <person name="Ohishi K."/>
            <person name="Haga S."/>
            <person name="Ohta F."/>
            <person name="Nomoto H."/>
            <person name="Nogata K."/>
            <person name="Morishita T."/>
            <person name="Endo T."/>
            <person name="Shin-I T."/>
            <person name="Takeda H."/>
            <person name="Morishita S."/>
            <person name="Kohara Y."/>
        </authorList>
    </citation>
    <scope>NUCLEOTIDE SEQUENCE [LARGE SCALE GENOMIC DNA]</scope>
    <source>
        <strain>Hd-rR</strain>
    </source>
</reference>
<feature type="transmembrane region" description="Helical" evidence="9">
    <location>
        <begin position="1179"/>
        <end position="1200"/>
    </location>
</feature>
<dbReference type="InterPro" id="IPR051587">
    <property type="entry name" value="Adhesion_GPCR"/>
</dbReference>
<name>A0A3P9H2V5_ORYLA</name>
<dbReference type="InterPro" id="IPR007110">
    <property type="entry name" value="Ig-like_dom"/>
</dbReference>
<feature type="domain" description="G-protein coupled receptors family 2 profile 2" evidence="11">
    <location>
        <begin position="1137"/>
        <end position="1394"/>
    </location>
</feature>
<dbReference type="Pfam" id="PF01825">
    <property type="entry name" value="GPS"/>
    <property type="match status" value="1"/>
</dbReference>
<sequence length="1432" mass="157403">ELNTTLLTAINTMRSILGNISYPLSISGDTKINQANISTVCSPIRDGYRCICEDQYRWSCDQCLMYGACDQISADSCGCINAIPSDRNFCQSLIFDCIPTVPPPVYKYLLSVELNTTLLTAINTMRSILGNISYPLSINGDTQINQANISTVCSPIRDGYQCVCEDQYRWSCDQCLMYGACDQISADSCGCINAIPSDRNFCQSLDQHKLPPPVYNYQLSVELNTTDITVIDKLRSILGNLTDLPSLNRRTRISRANITTGRINTAFEEFLKNRQINYGYQCRCEDQYLWSCDQCQTYGSCEQVSEKPCGCINAIPPDGHFCQSLDQLSKTSTVISSAKTQTSPTTIFIPTTVFLTTDEPTTAASTLLATKPGPITTANPTVIPTTTEKPTTKVFTVTTIKEPTTAISTDIPTTFVPSVPTTAVNPTTTTTTTTTTSTVPNKTTKVTNNTTKTIGTTTTTKAATTTTTMATTTTTNKDTTTTEATTIPITKANTTTTTEATTTTTTKSTTTTTTKATETITTKATTTAETTTIKPTNSTTSLKETVQLYQRVCQSHRDKIQVCTFPKMNFQDSKYLVSHIEFHFYFLRVFLFLRQGSVIADFVISTAEDSARQITEANKDLKNTLKSIAPVLKSTAQYKSSTKIKLNSTYLTNTTMTLLCGPPEGDLLEIVGNINSAEWKFENINISPGRRTFTTRSNTSILTVNNVNPFDAGLYECILKGTNSEFYQNGIVEKVNIQAAPDVKVVVVKNVECNVGNKAKISCCVQPIYNITWAQPPSRTTSSPDEYCINNEYTITSCDDITFTCKVNEYDGYEKTTTLKFFKGGKCDIYGDGKEGSIADVACPEGQKGRKKAICKGNKWELIEDNFLVTFFFQSFDLQKAVNDSKTVIAKSSKSVSTIVDILTTIANVSTSVTTDVMRNVLQTIDVLADDGVKESWETLNKDRNNNAGSKLLESLETLSGALSGTADISTERIHLIRTNATNFKTPNSTVSLKISDSDVLLNNYTLMTIIILSTFNNVMPARNSSFDLSLFNGTSNGTSNPNNANLAINAAVVLVKVNQTVQNVSFEFQTLNETLKKETQCVFWNFTLLENFGAWDDEGCKFVSLKNNDTVTCNCNHLTSFSILMSTDISLFVDIPTTVSPGVVGISLASLVICLIIEGYVWKAVTKNSTALMRHISIVNTALSLLIADICFIIAASYSQKALDNKDGDFKVLIGQCSAVTFFMHFFYLALFFWMLVSGLLLLYRTVMVFSHMSKSIMIAIGFVIGYGCPLIIAVTTVAATAPSQTYIRKNYICWLNWTESKALLSLVIPALVIVVINIIVVIVVLYKMLRRTSANTIQPDEKNSFVVILRCLAILTPLFGLTWALGIGTMVSPKDVGIHIAFAFFNSLQVFIHLKIKGSTFLQMFKYVYQVSQPRSNGNNSGSSESYSMI</sequence>
<keyword evidence="4" id="KW-0732">Signal</keyword>
<evidence type="ECO:0000259" key="11">
    <source>
        <dbReference type="PROSITE" id="PS50261"/>
    </source>
</evidence>
<dbReference type="Gene3D" id="2.60.220.50">
    <property type="match status" value="1"/>
</dbReference>
<dbReference type="Pfam" id="PF00002">
    <property type="entry name" value="7tm_2"/>
    <property type="match status" value="1"/>
</dbReference>
<dbReference type="PANTHER" id="PTHR45813:SF4">
    <property type="entry name" value="ADHESION G PROTEIN-COUPLED RECEPTOR F5"/>
    <property type="match status" value="1"/>
</dbReference>
<evidence type="ECO:0000259" key="10">
    <source>
        <dbReference type="PROSITE" id="PS50221"/>
    </source>
</evidence>
<dbReference type="InterPro" id="IPR000203">
    <property type="entry name" value="GPS"/>
</dbReference>
<dbReference type="InterPro" id="IPR017981">
    <property type="entry name" value="GPCR_2-like_7TM"/>
</dbReference>
<dbReference type="Pfam" id="PF25387">
    <property type="entry name" value="ADGRF3_N"/>
    <property type="match status" value="3"/>
</dbReference>
<protein>
    <recommendedName>
        <fullName evidence="15">Adhesion G protein-coupled receptor F5</fullName>
    </recommendedName>
</protein>
<evidence type="ECO:0000256" key="2">
    <source>
        <dbReference type="ARBA" id="ARBA00007343"/>
    </source>
</evidence>
<keyword evidence="3 9" id="KW-0812">Transmembrane</keyword>
<dbReference type="PROSITE" id="PS50261">
    <property type="entry name" value="G_PROTEIN_RECEP_F2_4"/>
    <property type="match status" value="1"/>
</dbReference>
<dbReference type="InterPro" id="IPR036179">
    <property type="entry name" value="Ig-like_dom_sf"/>
</dbReference>
<feature type="domain" description="GAIN-B" evidence="10">
    <location>
        <begin position="970"/>
        <end position="1132"/>
    </location>
</feature>
<dbReference type="GO" id="GO:0016020">
    <property type="term" value="C:membrane"/>
    <property type="evidence" value="ECO:0007669"/>
    <property type="project" value="UniProtKB-SubCell"/>
</dbReference>
<feature type="transmembrane region" description="Helical" evidence="9">
    <location>
        <begin position="1220"/>
        <end position="1245"/>
    </location>
</feature>
<dbReference type="Proteomes" id="UP000265200">
    <property type="component" value="Chromosome 24"/>
</dbReference>
<dbReference type="SUPFAM" id="SSF48726">
    <property type="entry name" value="Immunoglobulin"/>
    <property type="match status" value="1"/>
</dbReference>
<evidence type="ECO:0000256" key="5">
    <source>
        <dbReference type="ARBA" id="ARBA00022989"/>
    </source>
</evidence>
<keyword evidence="7" id="KW-1015">Disulfide bond</keyword>
<evidence type="ECO:0000313" key="13">
    <source>
        <dbReference type="Ensembl" id="ENSORLP00015002137.1"/>
    </source>
</evidence>
<dbReference type="PROSITE" id="PS50221">
    <property type="entry name" value="GAIN_B"/>
    <property type="match status" value="1"/>
</dbReference>
<dbReference type="InterPro" id="IPR008078">
    <property type="entry name" value="GPCR_2_Ig-hepta-like_rcpt"/>
</dbReference>
<evidence type="ECO:0000256" key="1">
    <source>
        <dbReference type="ARBA" id="ARBA00004141"/>
    </source>
</evidence>